<comment type="caution">
    <text evidence="3">The sequence shown here is derived from an EMBL/GenBank/DDBJ whole genome shotgun (WGS) entry which is preliminary data.</text>
</comment>
<dbReference type="SUPFAM" id="SSF49265">
    <property type="entry name" value="Fibronectin type III"/>
    <property type="match status" value="1"/>
</dbReference>
<dbReference type="SUPFAM" id="SSF82171">
    <property type="entry name" value="DPP6 N-terminal domain-like"/>
    <property type="match status" value="1"/>
</dbReference>
<dbReference type="RefSeq" id="WP_066082455.1">
    <property type="nucleotide sequence ID" value="NZ_FRDK01000008.1"/>
</dbReference>
<dbReference type="SUPFAM" id="SSF49452">
    <property type="entry name" value="Starch-binding domain-like"/>
    <property type="match status" value="1"/>
</dbReference>
<evidence type="ECO:0000256" key="1">
    <source>
        <dbReference type="SAM" id="SignalP"/>
    </source>
</evidence>
<reference evidence="3 4" key="1">
    <citation type="submission" date="2016-03" db="EMBL/GenBank/DDBJ databases">
        <title>Draft genome sequence of Flavobacterium fryxellicola DSM 16209.</title>
        <authorList>
            <person name="Shin S.-K."/>
            <person name="Yi H."/>
        </authorList>
    </citation>
    <scope>NUCLEOTIDE SEQUENCE [LARGE SCALE GENOMIC DNA]</scope>
    <source>
        <strain evidence="3 4">DSM 16209</strain>
    </source>
</reference>
<feature type="chain" id="PRO_5007893036" description="Fibronectin type-III domain-containing protein" evidence="1">
    <location>
        <begin position="27"/>
        <end position="498"/>
    </location>
</feature>
<dbReference type="EMBL" id="LVJE01000044">
    <property type="protein sequence ID" value="OAB25642.1"/>
    <property type="molecule type" value="Genomic_DNA"/>
</dbReference>
<evidence type="ECO:0000313" key="3">
    <source>
        <dbReference type="EMBL" id="OAB25642.1"/>
    </source>
</evidence>
<dbReference type="InterPro" id="IPR013783">
    <property type="entry name" value="Ig-like_fold"/>
</dbReference>
<keyword evidence="1" id="KW-0732">Signal</keyword>
<dbReference type="PROSITE" id="PS50853">
    <property type="entry name" value="FN3"/>
    <property type="match status" value="1"/>
</dbReference>
<dbReference type="InterPro" id="IPR003961">
    <property type="entry name" value="FN3_dom"/>
</dbReference>
<dbReference type="Pfam" id="PF00041">
    <property type="entry name" value="fn3"/>
    <property type="match status" value="1"/>
</dbReference>
<sequence>MKNIYLKISLVLLLVTVFSCSEENFAGEEFGTVEGKVVSAIDFKPLANVKVFSNPNSSIVFTDEEGKFVVNNVKVGDYSFEAQKDGYITKFEAATVNTGKATNLVFELKLSTTNNKPPTTPVLVSPPDNAIDQALELNLTWTATDTEKDSLKYTITVRKDNSNDIVTYSDISKTNYTLKGLSYSTKYYWQVSVSDGINPPVLSAVRTFTTIAFPNARFLFVKNETNNYVIYSGDEKGGQLQLTSSSVNSWRPRKNNQVKKIAFIRASGAQNHIYTMNPDGSGIFKVTNSVPISGFNSDFINFSWNASGSQIIYPYFDKLYRINNDGSGLTKIYQTPNGKFISECDWSNDGAKIALKVNDANGYNAEIYLINAAGTITNQIISGTSGAIGGLNFTVNSQKLIFTRDVSGYEDANYRQLDTRVFQYVFSTNLISEAGLEKPAGTLDLDVRYSPNEAELIVTNTSNDGISAKNIVKYTPSINNTGVSRVILFTNASMPDWE</sequence>
<organism evidence="3 4">
    <name type="scientific">Flavobacterium fryxellicola</name>
    <dbReference type="NCBI Taxonomy" id="249352"/>
    <lineage>
        <taxon>Bacteria</taxon>
        <taxon>Pseudomonadati</taxon>
        <taxon>Bacteroidota</taxon>
        <taxon>Flavobacteriia</taxon>
        <taxon>Flavobacteriales</taxon>
        <taxon>Flavobacteriaceae</taxon>
        <taxon>Flavobacterium</taxon>
    </lineage>
</organism>
<dbReference type="Proteomes" id="UP000077164">
    <property type="component" value="Unassembled WGS sequence"/>
</dbReference>
<dbReference type="Gene3D" id="2.60.40.1120">
    <property type="entry name" value="Carboxypeptidase-like, regulatory domain"/>
    <property type="match status" value="1"/>
</dbReference>
<dbReference type="Pfam" id="PF13620">
    <property type="entry name" value="CarboxypepD_reg"/>
    <property type="match status" value="1"/>
</dbReference>
<dbReference type="CDD" id="cd00063">
    <property type="entry name" value="FN3"/>
    <property type="match status" value="1"/>
</dbReference>
<feature type="signal peptide" evidence="1">
    <location>
        <begin position="1"/>
        <end position="26"/>
    </location>
</feature>
<dbReference type="Gene3D" id="2.60.40.10">
    <property type="entry name" value="Immunoglobulins"/>
    <property type="match status" value="1"/>
</dbReference>
<accession>A0A167UJ73</accession>
<proteinExistence type="predicted"/>
<name>A0A167UJ73_9FLAO</name>
<dbReference type="GO" id="GO:0030246">
    <property type="term" value="F:carbohydrate binding"/>
    <property type="evidence" value="ECO:0007669"/>
    <property type="project" value="InterPro"/>
</dbReference>
<feature type="domain" description="Fibronectin type-III" evidence="2">
    <location>
        <begin position="117"/>
        <end position="213"/>
    </location>
</feature>
<dbReference type="InterPro" id="IPR011042">
    <property type="entry name" value="6-blade_b-propeller_TolB-like"/>
</dbReference>
<evidence type="ECO:0000313" key="4">
    <source>
        <dbReference type="Proteomes" id="UP000077164"/>
    </source>
</evidence>
<dbReference type="InterPro" id="IPR013784">
    <property type="entry name" value="Carb-bd-like_fold"/>
</dbReference>
<dbReference type="Gene3D" id="2.120.10.30">
    <property type="entry name" value="TolB, C-terminal domain"/>
    <property type="match status" value="1"/>
</dbReference>
<keyword evidence="4" id="KW-1185">Reference proteome</keyword>
<dbReference type="InterPro" id="IPR036116">
    <property type="entry name" value="FN3_sf"/>
</dbReference>
<dbReference type="OrthoDB" id="9815657at2"/>
<protein>
    <recommendedName>
        <fullName evidence="2">Fibronectin type-III domain-containing protein</fullName>
    </recommendedName>
</protein>
<gene>
    <name evidence="3" type="ORF">FBFR_14135</name>
</gene>
<dbReference type="PROSITE" id="PS51257">
    <property type="entry name" value="PROKAR_LIPOPROTEIN"/>
    <property type="match status" value="1"/>
</dbReference>
<dbReference type="AlphaFoldDB" id="A0A167UJ73"/>
<dbReference type="STRING" id="249352.SAMN05444395_10832"/>
<evidence type="ECO:0000259" key="2">
    <source>
        <dbReference type="PROSITE" id="PS50853"/>
    </source>
</evidence>